<evidence type="ECO:0000313" key="2">
    <source>
        <dbReference type="EMBL" id="ACM27892.1"/>
    </source>
</evidence>
<evidence type="ECO:0000256" key="1">
    <source>
        <dbReference type="SAM" id="Coils"/>
    </source>
</evidence>
<dbReference type="HOGENOM" id="CLU_144021_0_0_5"/>
<protein>
    <submittedName>
        <fullName evidence="2">Uncharacterized protein</fullName>
    </submittedName>
</protein>
<keyword evidence="1" id="KW-0175">Coiled coil</keyword>
<dbReference type="eggNOG" id="ENOG5030S2P">
    <property type="taxonomic scope" value="Bacteria"/>
</dbReference>
<gene>
    <name evidence="2" type="ordered locus">Arad_4107</name>
</gene>
<dbReference type="AlphaFoldDB" id="B9JB60"/>
<dbReference type="Proteomes" id="UP000001600">
    <property type="component" value="Chromosome 1"/>
</dbReference>
<name>B9JB60_RHIR8</name>
<evidence type="ECO:0000313" key="3">
    <source>
        <dbReference type="Proteomes" id="UP000001600"/>
    </source>
</evidence>
<proteinExistence type="predicted"/>
<dbReference type="EMBL" id="CP000628">
    <property type="protein sequence ID" value="ACM27892.1"/>
    <property type="molecule type" value="Genomic_DNA"/>
</dbReference>
<organism evidence="2 3">
    <name type="scientific">Rhizobium rhizogenes (strain K84 / ATCC BAA-868)</name>
    <name type="common">Agrobacterium radiobacter</name>
    <dbReference type="NCBI Taxonomy" id="311403"/>
    <lineage>
        <taxon>Bacteria</taxon>
        <taxon>Pseudomonadati</taxon>
        <taxon>Pseudomonadota</taxon>
        <taxon>Alphaproteobacteria</taxon>
        <taxon>Hyphomicrobiales</taxon>
        <taxon>Rhizobiaceae</taxon>
        <taxon>Rhizobium/Agrobacterium group</taxon>
        <taxon>Rhizobium</taxon>
    </lineage>
</organism>
<reference evidence="2 3" key="1">
    <citation type="journal article" date="2009" name="J. Bacteriol.">
        <title>Genome sequences of three Agrobacterium biovars help elucidate the evolution of multichromosome genomes in bacteria.</title>
        <authorList>
            <person name="Slater S.C."/>
            <person name="Goldman B.S."/>
            <person name="Goodner B."/>
            <person name="Setubal J.C."/>
            <person name="Farrand S.K."/>
            <person name="Nester E.W."/>
            <person name="Burr T.J."/>
            <person name="Banta L."/>
            <person name="Dickerman A.W."/>
            <person name="Paulsen I."/>
            <person name="Otten L."/>
            <person name="Suen G."/>
            <person name="Welch R."/>
            <person name="Almeida N.F."/>
            <person name="Arnold F."/>
            <person name="Burton O.T."/>
            <person name="Du Z."/>
            <person name="Ewing A."/>
            <person name="Godsy E."/>
            <person name="Heisel S."/>
            <person name="Houmiel K.L."/>
            <person name="Jhaveri J."/>
            <person name="Lu J."/>
            <person name="Miller N.M."/>
            <person name="Norton S."/>
            <person name="Chen Q."/>
            <person name="Phoolcharoen W."/>
            <person name="Ohlin V."/>
            <person name="Ondrusek D."/>
            <person name="Pride N."/>
            <person name="Stricklin S.L."/>
            <person name="Sun J."/>
            <person name="Wheeler C."/>
            <person name="Wilson L."/>
            <person name="Zhu H."/>
            <person name="Wood D.W."/>
        </authorList>
    </citation>
    <scope>NUCLEOTIDE SEQUENCE [LARGE SCALE GENOMIC DNA]</scope>
    <source>
        <strain evidence="3">K84 / ATCC BAA-868</strain>
    </source>
</reference>
<dbReference type="KEGG" id="ara:Arad_4107"/>
<feature type="coiled-coil region" evidence="1">
    <location>
        <begin position="17"/>
        <end position="44"/>
    </location>
</feature>
<sequence>MLSPEGTSGVLRMVEIVDELKAKLAEIDAKIDELRREIVVLGDQKSAFEKVIKVYDPGFEPDAQRARRTLSRETASSRVTELLKSKNNRHIVLDILRRSERPTTTAEIAEKFASEADLGSEAARLESALTSRFSATLNGLVKQGLVRQAGTEDGRRHLWEISR</sequence>
<accession>B9JB60</accession>